<sequence>MQELDELYRSNPLLPFVSRSDRPNEDEIDGEICKLLHNKSAEIRVDEEADVTVRARGTLSSGREPIRRCSRPRCRSRRIWRASSVRRPPRWATRDSSDCTRGSPKSPALAFKVRKRAEARMHHLEENMLGLQVPEVLP</sequence>
<proteinExistence type="predicted"/>
<gene>
    <name evidence="1" type="ORF">C7400_117164</name>
</gene>
<keyword evidence="2" id="KW-1185">Reference proteome</keyword>
<reference evidence="1 2" key="1">
    <citation type="submission" date="2018-05" db="EMBL/GenBank/DDBJ databases">
        <title>Genomic Encyclopedia of Type Strains, Phase IV (KMG-V): Genome sequencing to study the core and pangenomes of soil and plant-associated prokaryotes.</title>
        <authorList>
            <person name="Whitman W."/>
        </authorList>
    </citation>
    <scope>NUCLEOTIDE SEQUENCE [LARGE SCALE GENOMIC DNA]</scope>
    <source>
        <strain evidence="1 2">SIr-6563</strain>
    </source>
</reference>
<accession>A0ABX5MK81</accession>
<evidence type="ECO:0000313" key="1">
    <source>
        <dbReference type="EMBL" id="PXX12560.1"/>
    </source>
</evidence>
<organism evidence="1 2">
    <name type="scientific">Paraburkholderia tropica</name>
    <dbReference type="NCBI Taxonomy" id="92647"/>
    <lineage>
        <taxon>Bacteria</taxon>
        <taxon>Pseudomonadati</taxon>
        <taxon>Pseudomonadota</taxon>
        <taxon>Betaproteobacteria</taxon>
        <taxon>Burkholderiales</taxon>
        <taxon>Burkholderiaceae</taxon>
        <taxon>Paraburkholderia</taxon>
    </lineage>
</organism>
<dbReference type="EMBL" id="QJJV01000017">
    <property type="protein sequence ID" value="PXX12560.1"/>
    <property type="molecule type" value="Genomic_DNA"/>
</dbReference>
<protein>
    <submittedName>
        <fullName evidence="1">Uncharacterized protein</fullName>
    </submittedName>
</protein>
<comment type="caution">
    <text evidence="1">The sequence shown here is derived from an EMBL/GenBank/DDBJ whole genome shotgun (WGS) entry which is preliminary data.</text>
</comment>
<name>A0ABX5MK81_9BURK</name>
<evidence type="ECO:0000313" key="2">
    <source>
        <dbReference type="Proteomes" id="UP000247515"/>
    </source>
</evidence>
<dbReference type="Proteomes" id="UP000247515">
    <property type="component" value="Unassembled WGS sequence"/>
</dbReference>